<dbReference type="EMBL" id="JABJNZ010000038">
    <property type="protein sequence ID" value="MBT4870489.1"/>
    <property type="molecule type" value="Genomic_DNA"/>
</dbReference>
<dbReference type="Gene3D" id="3.80.10.10">
    <property type="entry name" value="Ribonuclease Inhibitor"/>
    <property type="match status" value="1"/>
</dbReference>
<organism evidence="3 4">
    <name type="scientific">Candidatus Iainarchaeum sp</name>
    <dbReference type="NCBI Taxonomy" id="3101447"/>
    <lineage>
        <taxon>Archaea</taxon>
        <taxon>Candidatus Iainarchaeota</taxon>
        <taxon>Candidatus Iainarchaeia</taxon>
        <taxon>Candidatus Iainarchaeales</taxon>
        <taxon>Candidatus Iainarchaeaceae</taxon>
        <taxon>Candidatus Iainarchaeum</taxon>
    </lineage>
</organism>
<gene>
    <name evidence="3" type="ORF">HON47_02865</name>
</gene>
<dbReference type="Pfam" id="PF12799">
    <property type="entry name" value="LRR_4"/>
    <property type="match status" value="1"/>
</dbReference>
<evidence type="ECO:0000313" key="3">
    <source>
        <dbReference type="EMBL" id="MBT4870489.1"/>
    </source>
</evidence>
<protein>
    <recommendedName>
        <fullName evidence="5">Leucine-rich repeat domain-containing protein</fullName>
    </recommendedName>
</protein>
<dbReference type="PROSITE" id="PS51257">
    <property type="entry name" value="PROKAR_LIPOPROTEIN"/>
    <property type="match status" value="1"/>
</dbReference>
<keyword evidence="1" id="KW-0433">Leucine-rich repeat</keyword>
<name>A0A8T5GEV7_9ARCH</name>
<dbReference type="PANTHER" id="PTHR46652">
    <property type="entry name" value="LEUCINE-RICH REPEAT AND IQ DOMAIN-CONTAINING PROTEIN 1-RELATED"/>
    <property type="match status" value="1"/>
</dbReference>
<dbReference type="SUPFAM" id="SSF52058">
    <property type="entry name" value="L domain-like"/>
    <property type="match status" value="1"/>
</dbReference>
<evidence type="ECO:0000256" key="2">
    <source>
        <dbReference type="ARBA" id="ARBA00022737"/>
    </source>
</evidence>
<dbReference type="InterPro" id="IPR025875">
    <property type="entry name" value="Leu-rich_rpt_4"/>
</dbReference>
<evidence type="ECO:0000313" key="4">
    <source>
        <dbReference type="Proteomes" id="UP000722459"/>
    </source>
</evidence>
<reference evidence="3" key="1">
    <citation type="journal article" date="2021" name="ISME J.">
        <title>Mercury methylation by metabolically versatile and cosmopolitan marine bacteria.</title>
        <authorList>
            <person name="Lin H."/>
            <person name="Ascher D.B."/>
            <person name="Myung Y."/>
            <person name="Lamborg C.H."/>
            <person name="Hallam S.J."/>
            <person name="Gionfriddo C.M."/>
            <person name="Holt K.E."/>
            <person name="Moreau J.W."/>
        </authorList>
    </citation>
    <scope>NUCLEOTIDE SEQUENCE</scope>
    <source>
        <strain evidence="3">SI075_bin30</strain>
    </source>
</reference>
<proteinExistence type="predicted"/>
<accession>A0A8T5GEV7</accession>
<evidence type="ECO:0000256" key="1">
    <source>
        <dbReference type="ARBA" id="ARBA00022614"/>
    </source>
</evidence>
<dbReference type="InterPro" id="IPR032675">
    <property type="entry name" value="LRR_dom_sf"/>
</dbReference>
<dbReference type="Proteomes" id="UP000722459">
    <property type="component" value="Unassembled WGS sequence"/>
</dbReference>
<keyword evidence="2" id="KW-0677">Repeat</keyword>
<dbReference type="InterPro" id="IPR050836">
    <property type="entry name" value="SDS22/Internalin_LRR"/>
</dbReference>
<comment type="caution">
    <text evidence="3">The sequence shown here is derived from an EMBL/GenBank/DDBJ whole genome shotgun (WGS) entry which is preliminary data.</text>
</comment>
<sequence>MKKIIIILVILLAFGLMFGCTQTENTNTETNLDNLTENGPVETNTASEPTINVGPAGNVVHNGELCNNDEYSTEKVSFESKASSFRYENFIMLDKQSELKLLDYGFDLKGLNIKERQARNKQALQRISNLSCIDGLELNQTEFDYSHLKSFPNLRYLQLGNTKFNDLSLISNLTKLQYLDLYFTGVTDISQLSNFTNLTHLTLNGLEINNFTVLSKLSNLESLTLTKTNITDISLLSNHKKLVYFHANDTKITDFSPLLNSEYLHYITVPKDICEEVKNLFKGKTTKPTHDIYITTVQVTCS</sequence>
<dbReference type="AlphaFoldDB" id="A0A8T5GEV7"/>
<dbReference type="PANTHER" id="PTHR46652:SF3">
    <property type="entry name" value="LEUCINE-RICH REPEAT-CONTAINING PROTEIN 9"/>
    <property type="match status" value="1"/>
</dbReference>
<evidence type="ECO:0008006" key="5">
    <source>
        <dbReference type="Google" id="ProtNLM"/>
    </source>
</evidence>